<sequence length="161" mass="18043">MTHEQVQPSETLYRWLHPSQYKWDEGRPSSAAFNDNYMSVDISKLTTLKESYKRAKKYGKKAVVSFEAQVVIEKGQEVVHCPTNVTEDTQTIVCKVRNDCTAYSENISSDCLVCINHAYGCVIGKKSKSFAKALAKACKVEICPPFPHESSIETSKENLDG</sequence>
<keyword evidence="2" id="KW-1185">Reference proteome</keyword>
<evidence type="ECO:0000313" key="1">
    <source>
        <dbReference type="EMBL" id="MBD2774318.1"/>
    </source>
</evidence>
<dbReference type="AlphaFoldDB" id="A0A8J7BYM5"/>
<comment type="caution">
    <text evidence="1">The sequence shown here is derived from an EMBL/GenBank/DDBJ whole genome shotgun (WGS) entry which is preliminary data.</text>
</comment>
<proteinExistence type="predicted"/>
<gene>
    <name evidence="1" type="ORF">ICL16_20140</name>
</gene>
<dbReference type="EMBL" id="JACXAE010000069">
    <property type="protein sequence ID" value="MBD2774318.1"/>
    <property type="molecule type" value="Genomic_DNA"/>
</dbReference>
<evidence type="ECO:0000313" key="2">
    <source>
        <dbReference type="Proteomes" id="UP000629098"/>
    </source>
</evidence>
<name>A0A8J7BYM5_9CYAN</name>
<reference evidence="1" key="1">
    <citation type="submission" date="2020-09" db="EMBL/GenBank/DDBJ databases">
        <title>Iningainema tapete sp. nov. (Scytonemataceae, Cyanobacteria) from greenhouses in central Florida (USA) produces two types of nodularin with biosynthetic potential for microcystin-LR and anabaenopeptins.</title>
        <authorList>
            <person name="Berthold D.E."/>
            <person name="Lefler F.W."/>
            <person name="Huang I.-S."/>
            <person name="Abdulla H."/>
            <person name="Zimba P.V."/>
            <person name="Laughinghouse H.D. IV."/>
        </authorList>
    </citation>
    <scope>NUCLEOTIDE SEQUENCE</scope>
    <source>
        <strain evidence="1">BLCCT55</strain>
    </source>
</reference>
<protein>
    <submittedName>
        <fullName evidence="1">Uncharacterized protein</fullName>
    </submittedName>
</protein>
<accession>A0A8J7BYM5</accession>
<dbReference type="Proteomes" id="UP000629098">
    <property type="component" value="Unassembled WGS sequence"/>
</dbReference>
<dbReference type="RefSeq" id="WP_190831168.1">
    <property type="nucleotide sequence ID" value="NZ_CAWPPI010000069.1"/>
</dbReference>
<organism evidence="1 2">
    <name type="scientific">Iningainema tapete BLCC-T55</name>
    <dbReference type="NCBI Taxonomy" id="2748662"/>
    <lineage>
        <taxon>Bacteria</taxon>
        <taxon>Bacillati</taxon>
        <taxon>Cyanobacteriota</taxon>
        <taxon>Cyanophyceae</taxon>
        <taxon>Nostocales</taxon>
        <taxon>Scytonemataceae</taxon>
        <taxon>Iningainema tapete</taxon>
    </lineage>
</organism>